<keyword evidence="1" id="KW-0472">Membrane</keyword>
<feature type="transmembrane region" description="Helical" evidence="1">
    <location>
        <begin position="207"/>
        <end position="232"/>
    </location>
</feature>
<evidence type="ECO:0000259" key="2">
    <source>
        <dbReference type="Pfam" id="PF04235"/>
    </source>
</evidence>
<keyword evidence="1" id="KW-1133">Transmembrane helix</keyword>
<comment type="caution">
    <text evidence="4">The sequence shown here is derived from an EMBL/GenBank/DDBJ whole genome shotgun (WGS) entry which is preliminary data.</text>
</comment>
<organism evidence="4 5">
    <name type="scientific">Aeromicrobium alkaliterrae</name>
    <dbReference type="NCBI Taxonomy" id="302168"/>
    <lineage>
        <taxon>Bacteria</taxon>
        <taxon>Bacillati</taxon>
        <taxon>Actinomycetota</taxon>
        <taxon>Actinomycetes</taxon>
        <taxon>Propionibacteriales</taxon>
        <taxon>Nocardioidaceae</taxon>
        <taxon>Aeromicrobium</taxon>
    </lineage>
</organism>
<dbReference type="InterPro" id="IPR052529">
    <property type="entry name" value="Bact_Transport_Assoc"/>
</dbReference>
<gene>
    <name evidence="4" type="ORF">GCM10009710_04010</name>
</gene>
<dbReference type="PANTHER" id="PTHR30590:SF2">
    <property type="entry name" value="INNER MEMBRANE PROTEIN"/>
    <property type="match status" value="1"/>
</dbReference>
<feature type="transmembrane region" description="Helical" evidence="1">
    <location>
        <begin position="103"/>
        <end position="120"/>
    </location>
</feature>
<evidence type="ECO:0000256" key="1">
    <source>
        <dbReference type="SAM" id="Phobius"/>
    </source>
</evidence>
<proteinExistence type="predicted"/>
<evidence type="ECO:0000313" key="4">
    <source>
        <dbReference type="EMBL" id="GAA1726530.1"/>
    </source>
</evidence>
<dbReference type="RefSeq" id="WP_344197194.1">
    <property type="nucleotide sequence ID" value="NZ_BAAAME010000002.1"/>
</dbReference>
<feature type="transmembrane region" description="Helical" evidence="1">
    <location>
        <begin position="303"/>
        <end position="324"/>
    </location>
</feature>
<accession>A0ABN2JHE3</accession>
<keyword evidence="5" id="KW-1185">Reference proteome</keyword>
<feature type="domain" description="Heparan-alpha-glucosaminide N-acetyltransferase catalytic" evidence="3">
    <location>
        <begin position="11"/>
        <end position="201"/>
    </location>
</feature>
<keyword evidence="1" id="KW-0812">Transmembrane</keyword>
<reference evidence="4 5" key="1">
    <citation type="journal article" date="2019" name="Int. J. Syst. Evol. Microbiol.">
        <title>The Global Catalogue of Microorganisms (GCM) 10K type strain sequencing project: providing services to taxonomists for standard genome sequencing and annotation.</title>
        <authorList>
            <consortium name="The Broad Institute Genomics Platform"/>
            <consortium name="The Broad Institute Genome Sequencing Center for Infectious Disease"/>
            <person name="Wu L."/>
            <person name="Ma J."/>
        </authorList>
    </citation>
    <scope>NUCLEOTIDE SEQUENCE [LARGE SCALE GENOMIC DNA]</scope>
    <source>
        <strain evidence="4 5">JCM 13518</strain>
    </source>
</reference>
<feature type="transmembrane region" description="Helical" evidence="1">
    <location>
        <begin position="127"/>
        <end position="150"/>
    </location>
</feature>
<evidence type="ECO:0000259" key="3">
    <source>
        <dbReference type="Pfam" id="PF07786"/>
    </source>
</evidence>
<feature type="transmembrane region" description="Helical" evidence="1">
    <location>
        <begin position="20"/>
        <end position="38"/>
    </location>
</feature>
<protein>
    <submittedName>
        <fullName evidence="4">Heparan-alpha-glucosaminide N-acetyltransferase domain-containing protein</fullName>
    </submittedName>
</protein>
<feature type="transmembrane region" description="Helical" evidence="1">
    <location>
        <begin position="339"/>
        <end position="357"/>
    </location>
</feature>
<feature type="transmembrane region" description="Helical" evidence="1">
    <location>
        <begin position="80"/>
        <end position="97"/>
    </location>
</feature>
<dbReference type="PANTHER" id="PTHR30590">
    <property type="entry name" value="INNER MEMBRANE PROTEIN"/>
    <property type="match status" value="1"/>
</dbReference>
<sequence length="378" mass="40642">MSGLRRPGSGRLDGIDLARAVALLGMMLAHLGPAWTGYDWPPVSEWLASGRAAPLFAVLAGLSVGLMTRLDPDGVGSRLAVLRRGAVLLVLGLGLAALPDLTIAVILPCYAVLIAATVLVRGLSTRALVVLAVTWCVLSPVVLFAVRHLVDRQINDNIQPSFGGGLGELPVSLFVWGAYPAIVWFGYVLVGLAVARLDLRSIVVVRRLVVGGAVTTVAALWIAATALFLGVFEDQRIEPPAVEQLFWPARQLDVLDPTWFWAAGQHTSTPLNVIGAAGSAVLVIGLCLLVCRSSTATRVVAPLRAAGSMTLTLYAMHVVLTWAYRQHEISFTGGDYREWWVQVVLLVALAWLWRSLAPRGPLEAFVRFTSTVPLRRGR</sequence>
<feature type="domain" description="DUF418" evidence="2">
    <location>
        <begin position="262"/>
        <end position="367"/>
    </location>
</feature>
<feature type="transmembrane region" description="Helical" evidence="1">
    <location>
        <begin position="170"/>
        <end position="195"/>
    </location>
</feature>
<dbReference type="Pfam" id="PF07786">
    <property type="entry name" value="HGSNAT_cat"/>
    <property type="match status" value="1"/>
</dbReference>
<dbReference type="Pfam" id="PF04235">
    <property type="entry name" value="DUF418"/>
    <property type="match status" value="1"/>
</dbReference>
<evidence type="ECO:0000313" key="5">
    <source>
        <dbReference type="Proteomes" id="UP001501057"/>
    </source>
</evidence>
<dbReference type="InterPro" id="IPR007349">
    <property type="entry name" value="DUF418"/>
</dbReference>
<name>A0ABN2JHE3_9ACTN</name>
<feature type="transmembrane region" description="Helical" evidence="1">
    <location>
        <begin position="50"/>
        <end position="68"/>
    </location>
</feature>
<dbReference type="EMBL" id="BAAAME010000002">
    <property type="protein sequence ID" value="GAA1726530.1"/>
    <property type="molecule type" value="Genomic_DNA"/>
</dbReference>
<dbReference type="Proteomes" id="UP001501057">
    <property type="component" value="Unassembled WGS sequence"/>
</dbReference>
<feature type="transmembrane region" description="Helical" evidence="1">
    <location>
        <begin position="271"/>
        <end position="291"/>
    </location>
</feature>
<dbReference type="InterPro" id="IPR012429">
    <property type="entry name" value="HGSNAT_cat"/>
</dbReference>